<reference evidence="1" key="1">
    <citation type="submission" date="2025-05" db="UniProtKB">
        <authorList>
            <consortium name="EnsemblMetazoa"/>
        </authorList>
    </citation>
    <scope>IDENTIFICATION</scope>
</reference>
<evidence type="ECO:0000313" key="1">
    <source>
        <dbReference type="EnsemblMetazoa" id="XP_050500775.1"/>
    </source>
</evidence>
<protein>
    <recommendedName>
        <fullName evidence="3">Peptidase aspartic putative domain-containing protein</fullName>
    </recommendedName>
</protein>
<dbReference type="GeneID" id="126880766"/>
<dbReference type="Proteomes" id="UP001652700">
    <property type="component" value="Unplaced"/>
</dbReference>
<evidence type="ECO:0000313" key="2">
    <source>
        <dbReference type="Proteomes" id="UP001652700"/>
    </source>
</evidence>
<accession>A0ABM5JS67</accession>
<sequence>MDCCSEVSYITEKCLNRLNLPRYNYSTEIGGINQMSSSISKGLVQCQIKPQNQISPLFNFQAVVVDTISARAPSFTYTCGPWEHLKNLKLAVLNYFESKPIDVLLGCEYFVNFLTGDKLEGPEGQPSALETIFGWVIMGKIDENLGSLSQTNCYLTNSSPSIENIIAKFWEVEKTPSLQILSSEDQQAESIFKSAV</sequence>
<name>A0ABM5JS67_DIAVI</name>
<dbReference type="RefSeq" id="XP_050500775.1">
    <property type="nucleotide sequence ID" value="XM_050644818.1"/>
</dbReference>
<keyword evidence="2" id="KW-1185">Reference proteome</keyword>
<evidence type="ECO:0008006" key="3">
    <source>
        <dbReference type="Google" id="ProtNLM"/>
    </source>
</evidence>
<proteinExistence type="predicted"/>
<dbReference type="EnsemblMetazoa" id="XM_050644818.1">
    <property type="protein sequence ID" value="XP_050500775.1"/>
    <property type="gene ID" value="LOC126880766"/>
</dbReference>
<organism evidence="1 2">
    <name type="scientific">Diabrotica virgifera virgifera</name>
    <name type="common">western corn rootworm</name>
    <dbReference type="NCBI Taxonomy" id="50390"/>
    <lineage>
        <taxon>Eukaryota</taxon>
        <taxon>Metazoa</taxon>
        <taxon>Ecdysozoa</taxon>
        <taxon>Arthropoda</taxon>
        <taxon>Hexapoda</taxon>
        <taxon>Insecta</taxon>
        <taxon>Pterygota</taxon>
        <taxon>Neoptera</taxon>
        <taxon>Endopterygota</taxon>
        <taxon>Coleoptera</taxon>
        <taxon>Polyphaga</taxon>
        <taxon>Cucujiformia</taxon>
        <taxon>Chrysomeloidea</taxon>
        <taxon>Chrysomelidae</taxon>
        <taxon>Galerucinae</taxon>
        <taxon>Diabroticina</taxon>
        <taxon>Diabroticites</taxon>
        <taxon>Diabrotica</taxon>
    </lineage>
</organism>